<dbReference type="InterPro" id="IPR001509">
    <property type="entry name" value="Epimerase_deHydtase"/>
</dbReference>
<evidence type="ECO:0000256" key="10">
    <source>
        <dbReference type="ARBA" id="ARBA00042087"/>
    </source>
</evidence>
<comment type="catalytic activity">
    <reaction evidence="13">
        <text>a (2R,3S,4S)-leucoanthocyanidin + NADP(+) = a (2R,3R)-dihydroflavonol + NADPH + H(+)</text>
        <dbReference type="Rhea" id="RHEA:54444"/>
        <dbReference type="ChEBI" id="CHEBI:15378"/>
        <dbReference type="ChEBI" id="CHEBI:57783"/>
        <dbReference type="ChEBI" id="CHEBI:58349"/>
        <dbReference type="ChEBI" id="CHEBI:138176"/>
        <dbReference type="ChEBI" id="CHEBI:138188"/>
        <dbReference type="EC" id="1.1.1.219"/>
    </reaction>
</comment>
<evidence type="ECO:0000313" key="16">
    <source>
        <dbReference type="Proteomes" id="UP000015453"/>
    </source>
</evidence>
<evidence type="ECO:0000256" key="11">
    <source>
        <dbReference type="ARBA" id="ARBA00042831"/>
    </source>
</evidence>
<dbReference type="EC" id="1.1.1.234" evidence="7"/>
<dbReference type="Pfam" id="PF01370">
    <property type="entry name" value="Epimerase"/>
    <property type="match status" value="1"/>
</dbReference>
<evidence type="ECO:0000256" key="2">
    <source>
        <dbReference type="ARBA" id="ARBA00022857"/>
    </source>
</evidence>
<keyword evidence="3" id="KW-0560">Oxidoreductase</keyword>
<evidence type="ECO:0000313" key="15">
    <source>
        <dbReference type="EMBL" id="EPS71346.1"/>
    </source>
</evidence>
<dbReference type="GO" id="GO:0045552">
    <property type="term" value="F:dihydroflavanol 4-reductase activity"/>
    <property type="evidence" value="ECO:0007669"/>
    <property type="project" value="UniProtKB-EC"/>
</dbReference>
<dbReference type="EMBL" id="AUSU01001298">
    <property type="protein sequence ID" value="EPS71346.1"/>
    <property type="molecule type" value="Genomic_DNA"/>
</dbReference>
<dbReference type="GO" id="GO:0009718">
    <property type="term" value="P:anthocyanin-containing compound biosynthetic process"/>
    <property type="evidence" value="ECO:0007669"/>
    <property type="project" value="TreeGrafter"/>
</dbReference>
<evidence type="ECO:0000256" key="3">
    <source>
        <dbReference type="ARBA" id="ARBA00023002"/>
    </source>
</evidence>
<sequence>MYFVSKIMAEKAAMEAAKESGIDFISVIPPVVVGPFISPSMPPSLITALAPITGNEAHYSIIKQGQYVHVDDLSEAHVYLYEHPEAEGRYICSSHESTIYGLADMIRQKWPEYVIPTRFEGIDEDIPVVSFSSKKLTAMGFSFKYTLEDMFRGAIVTCREKGLLPHSTQISKNG</sequence>
<evidence type="ECO:0000256" key="12">
    <source>
        <dbReference type="ARBA" id="ARBA00048870"/>
    </source>
</evidence>
<comment type="caution">
    <text evidence="15">The sequence shown here is derived from an EMBL/GenBank/DDBJ whole genome shotgun (WGS) entry which is preliminary data.</text>
</comment>
<evidence type="ECO:0000256" key="13">
    <source>
        <dbReference type="ARBA" id="ARBA00049132"/>
    </source>
</evidence>
<dbReference type="InterPro" id="IPR036291">
    <property type="entry name" value="NAD(P)-bd_dom_sf"/>
</dbReference>
<evidence type="ECO:0000259" key="14">
    <source>
        <dbReference type="Pfam" id="PF01370"/>
    </source>
</evidence>
<dbReference type="PANTHER" id="PTHR10366">
    <property type="entry name" value="NAD DEPENDENT EPIMERASE/DEHYDRATASE"/>
    <property type="match status" value="1"/>
</dbReference>
<name>S8D1Y9_9LAMI</name>
<protein>
    <recommendedName>
        <fullName evidence="9">Dihydroflavonol 4-reductase</fullName>
        <ecNumber evidence="8">1.1.1.219</ecNumber>
        <ecNumber evidence="7">1.1.1.234</ecNumber>
    </recommendedName>
    <alternativeName>
        <fullName evidence="11">Dihydrokaempferol 4-reductase</fullName>
    </alternativeName>
    <alternativeName>
        <fullName evidence="10">Flavanone 4-reductase</fullName>
    </alternativeName>
</protein>
<keyword evidence="4" id="KW-0284">Flavonoid biosynthesis</keyword>
<dbReference type="EC" id="1.1.1.219" evidence="8"/>
<comment type="function">
    <text evidence="6">Bifunctional enzyme involved in flavonoid metabolism.</text>
</comment>
<comment type="catalytic activity">
    <reaction evidence="12">
        <text>(2S)-flavan-4-ol + NADP(+) = (2S)-flavanone + NADPH + H(+)</text>
        <dbReference type="Rhea" id="RHEA:11228"/>
        <dbReference type="ChEBI" id="CHEBI:15378"/>
        <dbReference type="ChEBI" id="CHEBI:15605"/>
        <dbReference type="ChEBI" id="CHEBI:15606"/>
        <dbReference type="ChEBI" id="CHEBI:57783"/>
        <dbReference type="ChEBI" id="CHEBI:58349"/>
        <dbReference type="EC" id="1.1.1.234"/>
    </reaction>
</comment>
<organism evidence="15 16">
    <name type="scientific">Genlisea aurea</name>
    <dbReference type="NCBI Taxonomy" id="192259"/>
    <lineage>
        <taxon>Eukaryota</taxon>
        <taxon>Viridiplantae</taxon>
        <taxon>Streptophyta</taxon>
        <taxon>Embryophyta</taxon>
        <taxon>Tracheophyta</taxon>
        <taxon>Spermatophyta</taxon>
        <taxon>Magnoliopsida</taxon>
        <taxon>eudicotyledons</taxon>
        <taxon>Gunneridae</taxon>
        <taxon>Pentapetalae</taxon>
        <taxon>asterids</taxon>
        <taxon>lamiids</taxon>
        <taxon>Lamiales</taxon>
        <taxon>Lentibulariaceae</taxon>
        <taxon>Genlisea</taxon>
    </lineage>
</organism>
<keyword evidence="2" id="KW-0521">NADP</keyword>
<evidence type="ECO:0000256" key="8">
    <source>
        <dbReference type="ARBA" id="ARBA00039057"/>
    </source>
</evidence>
<dbReference type="AlphaFoldDB" id="S8D1Y9"/>
<dbReference type="SUPFAM" id="SSF51735">
    <property type="entry name" value="NAD(P)-binding Rossmann-fold domains"/>
    <property type="match status" value="1"/>
</dbReference>
<comment type="similarity">
    <text evidence="5">Belongs to the NAD(P)-dependent epimerase/dehydratase family. Dihydroflavonol-4-reductase subfamily.</text>
</comment>
<evidence type="ECO:0000256" key="4">
    <source>
        <dbReference type="ARBA" id="ARBA00023241"/>
    </source>
</evidence>
<dbReference type="Gene3D" id="3.40.50.720">
    <property type="entry name" value="NAD(P)-binding Rossmann-like Domain"/>
    <property type="match status" value="1"/>
</dbReference>
<dbReference type="OrthoDB" id="2735536at2759"/>
<gene>
    <name evidence="15" type="ORF">M569_03415</name>
</gene>
<evidence type="ECO:0000256" key="9">
    <source>
        <dbReference type="ARBA" id="ARBA00039963"/>
    </source>
</evidence>
<dbReference type="Proteomes" id="UP000015453">
    <property type="component" value="Unassembled WGS sequence"/>
</dbReference>
<feature type="non-terminal residue" evidence="15">
    <location>
        <position position="174"/>
    </location>
</feature>
<accession>S8D1Y9</accession>
<evidence type="ECO:0000256" key="1">
    <source>
        <dbReference type="ARBA" id="ARBA00004935"/>
    </source>
</evidence>
<keyword evidence="16" id="KW-1185">Reference proteome</keyword>
<evidence type="ECO:0000256" key="6">
    <source>
        <dbReference type="ARBA" id="ARBA00037100"/>
    </source>
</evidence>
<proteinExistence type="inferred from homology"/>
<reference evidence="15 16" key="1">
    <citation type="journal article" date="2013" name="BMC Genomics">
        <title>The miniature genome of a carnivorous plant Genlisea aurea contains a low number of genes and short non-coding sequences.</title>
        <authorList>
            <person name="Leushkin E.V."/>
            <person name="Sutormin R.A."/>
            <person name="Nabieva E.R."/>
            <person name="Penin A.A."/>
            <person name="Kondrashov A.S."/>
            <person name="Logacheva M.D."/>
        </authorList>
    </citation>
    <scope>NUCLEOTIDE SEQUENCE [LARGE SCALE GENOMIC DNA]</scope>
</reference>
<evidence type="ECO:0000256" key="7">
    <source>
        <dbReference type="ARBA" id="ARBA00039055"/>
    </source>
</evidence>
<dbReference type="GO" id="GO:0047890">
    <property type="term" value="F:flavanone 4-reductase activity"/>
    <property type="evidence" value="ECO:0007669"/>
    <property type="project" value="UniProtKB-EC"/>
</dbReference>
<evidence type="ECO:0000256" key="5">
    <source>
        <dbReference type="ARBA" id="ARBA00023445"/>
    </source>
</evidence>
<dbReference type="PANTHER" id="PTHR10366:SF564">
    <property type="entry name" value="STEROL-4-ALPHA-CARBOXYLATE 3-DEHYDROGENASE, DECARBOXYLATING"/>
    <property type="match status" value="1"/>
</dbReference>
<feature type="domain" description="NAD-dependent epimerase/dehydratase" evidence="14">
    <location>
        <begin position="2"/>
        <end position="87"/>
    </location>
</feature>
<comment type="pathway">
    <text evidence="1">Pigment biosynthesis; anthocyanin biosynthesis.</text>
</comment>
<dbReference type="InterPro" id="IPR050425">
    <property type="entry name" value="NAD(P)_dehydrat-like"/>
</dbReference>